<accession>A0A650CMD5</accession>
<proteinExistence type="predicted"/>
<dbReference type="KEGG" id="sazo:D1868_02765"/>
<sequence>MPTTIDDDPEVEILPGKDQLTVIIDLRGKDFSKLLVKANKKQLYIYDNETNSVIKIISLPTYVEPDSIKYEYHYGTYIVSLRKSE</sequence>
<dbReference type="Proteomes" id="UP000423396">
    <property type="component" value="Chromosome"/>
</dbReference>
<dbReference type="SUPFAM" id="SSF49764">
    <property type="entry name" value="HSP20-like chaperones"/>
    <property type="match status" value="1"/>
</dbReference>
<evidence type="ECO:0008006" key="3">
    <source>
        <dbReference type="Google" id="ProtNLM"/>
    </source>
</evidence>
<organism evidence="1 2">
    <name type="scientific">Stygiolobus azoricus</name>
    <dbReference type="NCBI Taxonomy" id="41675"/>
    <lineage>
        <taxon>Archaea</taxon>
        <taxon>Thermoproteota</taxon>
        <taxon>Thermoprotei</taxon>
        <taxon>Sulfolobales</taxon>
        <taxon>Sulfolobaceae</taxon>
        <taxon>Stygiolobus</taxon>
    </lineage>
</organism>
<dbReference type="AlphaFoldDB" id="A0A650CMD5"/>
<protein>
    <recommendedName>
        <fullName evidence="3">SHSP domain-containing protein</fullName>
    </recommendedName>
</protein>
<dbReference type="InterPro" id="IPR008978">
    <property type="entry name" value="HSP20-like_chaperone"/>
</dbReference>
<dbReference type="RefSeq" id="WP_156005316.1">
    <property type="nucleotide sequence ID" value="NZ_CP045483.1"/>
</dbReference>
<gene>
    <name evidence="1" type="ORF">D1868_02765</name>
</gene>
<evidence type="ECO:0000313" key="2">
    <source>
        <dbReference type="Proteomes" id="UP000423396"/>
    </source>
</evidence>
<reference evidence="1 2" key="1">
    <citation type="submission" date="2019-10" db="EMBL/GenBank/DDBJ databases">
        <title>Genome Sequences from Six Type Strain Members of the Archaeal Family Sulfolobaceae: Acidianus ambivalens, Acidianus infernus, Metallosphaera prunae, Stygiolobus azoricus, Sulfolobus metallicus, and Sulfurisphaera ohwakuensis.</title>
        <authorList>
            <person name="Counts J.A."/>
            <person name="Kelly R.M."/>
        </authorList>
    </citation>
    <scope>NUCLEOTIDE SEQUENCE [LARGE SCALE GENOMIC DNA]</scope>
    <source>
        <strain evidence="1 2">FC6</strain>
    </source>
</reference>
<keyword evidence="2" id="KW-1185">Reference proteome</keyword>
<dbReference type="EMBL" id="CP045483">
    <property type="protein sequence ID" value="QGR19010.1"/>
    <property type="molecule type" value="Genomic_DNA"/>
</dbReference>
<dbReference type="GeneID" id="42797959"/>
<evidence type="ECO:0000313" key="1">
    <source>
        <dbReference type="EMBL" id="QGR19010.1"/>
    </source>
</evidence>
<name>A0A650CMD5_9CREN</name>